<name>A0ABZ2YG21_9BACT</name>
<dbReference type="RefSeq" id="WP_369019449.1">
    <property type="nucleotide sequence ID" value="NZ_CP121689.1"/>
</dbReference>
<feature type="transmembrane region" description="Helical" evidence="1">
    <location>
        <begin position="34"/>
        <end position="52"/>
    </location>
</feature>
<gene>
    <name evidence="2" type="ORF">QBE54_01855</name>
</gene>
<keyword evidence="1" id="KW-1133">Transmembrane helix</keyword>
<sequence length="55" mass="6785">MRMITTMVFLVIFAPFLYVKLVQDYPDSFWTRNFIWVYFVLLIVIFLSALDFKRR</sequence>
<accession>A0ABZ2YG21</accession>
<evidence type="ECO:0000256" key="1">
    <source>
        <dbReference type="SAM" id="Phobius"/>
    </source>
</evidence>
<organism evidence="2 3">
    <name type="scientific">Thermatribacter velox</name>
    <dbReference type="NCBI Taxonomy" id="3039681"/>
    <lineage>
        <taxon>Bacteria</taxon>
        <taxon>Pseudomonadati</taxon>
        <taxon>Atribacterota</taxon>
        <taxon>Atribacteria</taxon>
        <taxon>Atribacterales</taxon>
        <taxon>Thermatribacteraceae</taxon>
        <taxon>Thermatribacter</taxon>
    </lineage>
</organism>
<keyword evidence="1" id="KW-0812">Transmembrane</keyword>
<keyword evidence="3" id="KW-1185">Reference proteome</keyword>
<dbReference type="EMBL" id="CP121689">
    <property type="protein sequence ID" value="WZL77293.1"/>
    <property type="molecule type" value="Genomic_DNA"/>
</dbReference>
<proteinExistence type="predicted"/>
<dbReference type="Proteomes" id="UP001461341">
    <property type="component" value="Chromosome"/>
</dbReference>
<reference evidence="2 3" key="1">
    <citation type="submission" date="2023-03" db="EMBL/GenBank/DDBJ databases">
        <title>Novel Species.</title>
        <authorList>
            <person name="Ma S."/>
        </authorList>
    </citation>
    <scope>NUCLEOTIDE SEQUENCE [LARGE SCALE GENOMIC DNA]</scope>
    <source>
        <strain evidence="2 3">B11</strain>
    </source>
</reference>
<evidence type="ECO:0000313" key="3">
    <source>
        <dbReference type="Proteomes" id="UP001461341"/>
    </source>
</evidence>
<evidence type="ECO:0000313" key="2">
    <source>
        <dbReference type="EMBL" id="WZL77293.1"/>
    </source>
</evidence>
<keyword evidence="1" id="KW-0472">Membrane</keyword>
<protein>
    <submittedName>
        <fullName evidence="2">Uncharacterized protein</fullName>
    </submittedName>
</protein>